<keyword evidence="2" id="KW-1185">Reference proteome</keyword>
<protein>
    <submittedName>
        <fullName evidence="1">Uncharacterized protein</fullName>
    </submittedName>
</protein>
<reference evidence="2" key="1">
    <citation type="submission" date="2024-07" db="EMBL/GenBank/DDBJ databases">
        <title>Two chromosome-level genome assemblies of Korean endemic species Abeliophyllum distichum and Forsythia ovata (Oleaceae).</title>
        <authorList>
            <person name="Jang H."/>
        </authorList>
    </citation>
    <scope>NUCLEOTIDE SEQUENCE [LARGE SCALE GENOMIC DNA]</scope>
</reference>
<evidence type="ECO:0000313" key="2">
    <source>
        <dbReference type="Proteomes" id="UP001604277"/>
    </source>
</evidence>
<comment type="caution">
    <text evidence="1">The sequence shown here is derived from an EMBL/GenBank/DDBJ whole genome shotgun (WGS) entry which is preliminary data.</text>
</comment>
<dbReference type="AlphaFoldDB" id="A0ABD1WKS3"/>
<organism evidence="1 2">
    <name type="scientific">Forsythia ovata</name>
    <dbReference type="NCBI Taxonomy" id="205694"/>
    <lineage>
        <taxon>Eukaryota</taxon>
        <taxon>Viridiplantae</taxon>
        <taxon>Streptophyta</taxon>
        <taxon>Embryophyta</taxon>
        <taxon>Tracheophyta</taxon>
        <taxon>Spermatophyta</taxon>
        <taxon>Magnoliopsida</taxon>
        <taxon>eudicotyledons</taxon>
        <taxon>Gunneridae</taxon>
        <taxon>Pentapetalae</taxon>
        <taxon>asterids</taxon>
        <taxon>lamiids</taxon>
        <taxon>Lamiales</taxon>
        <taxon>Oleaceae</taxon>
        <taxon>Forsythieae</taxon>
        <taxon>Forsythia</taxon>
    </lineage>
</organism>
<proteinExistence type="predicted"/>
<name>A0ABD1WKS3_9LAMI</name>
<sequence length="119" mass="12633">MGLRAPTSAAAANGVALSAVSDKLSTPNSSSDGGDGEVVWSARTCADELKPLAPICKLNVQTDAVLPNIQDSRVCHMLCTEIQKLSREPKQMVDNLQQEKIAIAPQSCKVLIMGTLLTR</sequence>
<dbReference type="EMBL" id="JBFOLJ010000003">
    <property type="protein sequence ID" value="KAL2550291.1"/>
    <property type="molecule type" value="Genomic_DNA"/>
</dbReference>
<accession>A0ABD1WKS3</accession>
<evidence type="ECO:0000313" key="1">
    <source>
        <dbReference type="EMBL" id="KAL2550291.1"/>
    </source>
</evidence>
<gene>
    <name evidence="1" type="ORF">Fot_11821</name>
</gene>
<dbReference type="Proteomes" id="UP001604277">
    <property type="component" value="Unassembled WGS sequence"/>
</dbReference>